<dbReference type="Gene3D" id="2.40.50.100">
    <property type="match status" value="1"/>
</dbReference>
<sequence length="79" mass="8263">MTIELTIPKTGMGIAEGTIQKWLKGEGEVIVKGEVLVEIETAKALEEVEAPISGVLTKIVVAETESADVGAVIALLEMA</sequence>
<dbReference type="SUPFAM" id="SSF51230">
    <property type="entry name" value="Single hybrid motif"/>
    <property type="match status" value="1"/>
</dbReference>
<evidence type="ECO:0000313" key="2">
    <source>
        <dbReference type="EMBL" id="UVW34367.1"/>
    </source>
</evidence>
<dbReference type="PANTHER" id="PTHR23151">
    <property type="entry name" value="DIHYDROLIPOAMIDE ACETYL/SUCCINYL-TRANSFERASE-RELATED"/>
    <property type="match status" value="1"/>
</dbReference>
<keyword evidence="3" id="KW-1185">Reference proteome</keyword>
<protein>
    <recommendedName>
        <fullName evidence="1">Lipoyl-binding domain-containing protein</fullName>
    </recommendedName>
</protein>
<dbReference type="Pfam" id="PF00364">
    <property type="entry name" value="Biotin_lipoyl"/>
    <property type="match status" value="1"/>
</dbReference>
<dbReference type="PANTHER" id="PTHR23151:SF90">
    <property type="entry name" value="DIHYDROLIPOYLLYSINE-RESIDUE ACETYLTRANSFERASE COMPONENT OF PYRUVATE DEHYDROGENASE COMPLEX, MITOCHONDRIAL-RELATED"/>
    <property type="match status" value="1"/>
</dbReference>
<gene>
    <name evidence="2" type="ORF">NYF23_10110</name>
</gene>
<name>A0ABY5TKQ5_9GAMM</name>
<feature type="domain" description="Lipoyl-binding" evidence="1">
    <location>
        <begin position="2"/>
        <end position="77"/>
    </location>
</feature>
<accession>A0ABY5TKQ5</accession>
<organism evidence="2 3">
    <name type="scientific">SAR92 clade bacterium H455</name>
    <dbReference type="NCBI Taxonomy" id="2974818"/>
    <lineage>
        <taxon>Bacteria</taxon>
        <taxon>Pseudomonadati</taxon>
        <taxon>Pseudomonadota</taxon>
        <taxon>Gammaproteobacteria</taxon>
        <taxon>Cellvibrionales</taxon>
        <taxon>Porticoccaceae</taxon>
        <taxon>SAR92 clade</taxon>
    </lineage>
</organism>
<dbReference type="InterPro" id="IPR011053">
    <property type="entry name" value="Single_hybrid_motif"/>
</dbReference>
<evidence type="ECO:0000313" key="3">
    <source>
        <dbReference type="Proteomes" id="UP001059934"/>
    </source>
</evidence>
<proteinExistence type="predicted"/>
<dbReference type="CDD" id="cd06849">
    <property type="entry name" value="lipoyl_domain"/>
    <property type="match status" value="1"/>
</dbReference>
<dbReference type="PROSITE" id="PS50968">
    <property type="entry name" value="BIOTINYL_LIPOYL"/>
    <property type="match status" value="1"/>
</dbReference>
<dbReference type="EMBL" id="CP103416">
    <property type="protein sequence ID" value="UVW34367.1"/>
    <property type="molecule type" value="Genomic_DNA"/>
</dbReference>
<reference evidence="2" key="1">
    <citation type="submission" date="2022-08" db="EMBL/GenBank/DDBJ databases">
        <title>Catabolic pathway analysis in culturable SAR92 clade bacteria reveals their overlooked roles in DMSP degradation in coastal seas.</title>
        <authorList>
            <person name="He X."/>
            <person name="Zhang X."/>
            <person name="Zhang Y."/>
        </authorList>
    </citation>
    <scope>NUCLEOTIDE SEQUENCE</scope>
    <source>
        <strain evidence="2">H455</strain>
    </source>
</reference>
<evidence type="ECO:0000259" key="1">
    <source>
        <dbReference type="PROSITE" id="PS50968"/>
    </source>
</evidence>
<dbReference type="Proteomes" id="UP001059934">
    <property type="component" value="Chromosome"/>
</dbReference>
<dbReference type="InterPro" id="IPR045257">
    <property type="entry name" value="E2/Pdx1"/>
</dbReference>
<dbReference type="InterPro" id="IPR000089">
    <property type="entry name" value="Biotin_lipoyl"/>
</dbReference>